<comment type="caution">
    <text evidence="3">The sequence shown here is derived from an EMBL/GenBank/DDBJ whole genome shotgun (WGS) entry which is preliminary data.</text>
</comment>
<dbReference type="GO" id="GO:0005783">
    <property type="term" value="C:endoplasmic reticulum"/>
    <property type="evidence" value="ECO:0007669"/>
    <property type="project" value="TreeGrafter"/>
</dbReference>
<dbReference type="InterPro" id="IPR029044">
    <property type="entry name" value="Nucleotide-diphossugar_trans"/>
</dbReference>
<dbReference type="GO" id="GO:0018279">
    <property type="term" value="P:protein N-linked glycosylation via asparagine"/>
    <property type="evidence" value="ECO:0007669"/>
    <property type="project" value="TreeGrafter"/>
</dbReference>
<dbReference type="AlphaFoldDB" id="A0A699ZD55"/>
<sequence>MYERLQKIMILSVLNNTRSRVKFWFISNYMSPHHKRVIPLMAQHFGFEYGFVTYKWPHWLHKQTDKQRIIWAYKILFLDVLFPLSVERIIFVDSDQLIKV</sequence>
<organism evidence="3 4">
    <name type="scientific">Haematococcus lacustris</name>
    <name type="common">Green alga</name>
    <name type="synonym">Haematococcus pluvialis</name>
    <dbReference type="NCBI Taxonomy" id="44745"/>
    <lineage>
        <taxon>Eukaryota</taxon>
        <taxon>Viridiplantae</taxon>
        <taxon>Chlorophyta</taxon>
        <taxon>core chlorophytes</taxon>
        <taxon>Chlorophyceae</taxon>
        <taxon>CS clade</taxon>
        <taxon>Chlamydomonadales</taxon>
        <taxon>Haematococcaceae</taxon>
        <taxon>Haematococcus</taxon>
    </lineage>
</organism>
<evidence type="ECO:0000256" key="1">
    <source>
        <dbReference type="ARBA" id="ARBA00001913"/>
    </source>
</evidence>
<dbReference type="InterPro" id="IPR040497">
    <property type="entry name" value="Glyco_transf_24"/>
</dbReference>
<accession>A0A699ZD55</accession>
<dbReference type="InterPro" id="IPR009448">
    <property type="entry name" value="UDP-g_GGtrans"/>
</dbReference>
<gene>
    <name evidence="3" type="ORF">HaLaN_09305</name>
</gene>
<comment type="cofactor">
    <cofactor evidence="1">
        <name>Ca(2+)</name>
        <dbReference type="ChEBI" id="CHEBI:29108"/>
    </cofactor>
</comment>
<protein>
    <recommendedName>
        <fullName evidence="2">Glucosyltransferase 24 catalytic domain-containing protein</fullName>
    </recommendedName>
</protein>
<reference evidence="3 4" key="1">
    <citation type="submission" date="2020-02" db="EMBL/GenBank/DDBJ databases">
        <title>Draft genome sequence of Haematococcus lacustris strain NIES-144.</title>
        <authorList>
            <person name="Morimoto D."/>
            <person name="Nakagawa S."/>
            <person name="Yoshida T."/>
            <person name="Sawayama S."/>
        </authorList>
    </citation>
    <scope>NUCLEOTIDE SEQUENCE [LARGE SCALE GENOMIC DNA]</scope>
    <source>
        <strain evidence="3 4">NIES-144</strain>
    </source>
</reference>
<keyword evidence="4" id="KW-1185">Reference proteome</keyword>
<dbReference type="GO" id="GO:0051082">
    <property type="term" value="F:unfolded protein binding"/>
    <property type="evidence" value="ECO:0007669"/>
    <property type="project" value="TreeGrafter"/>
</dbReference>
<proteinExistence type="predicted"/>
<dbReference type="PANTHER" id="PTHR11226:SF0">
    <property type="entry name" value="UDP-GLUCOSE:GLYCOPROTEIN GLUCOSYLTRANSFERASE"/>
    <property type="match status" value="1"/>
</dbReference>
<dbReference type="Gene3D" id="3.90.550.10">
    <property type="entry name" value="Spore Coat Polysaccharide Biosynthesis Protein SpsA, Chain A"/>
    <property type="match status" value="1"/>
</dbReference>
<feature type="domain" description="Glucosyltransferase 24 catalytic" evidence="2">
    <location>
        <begin position="1"/>
        <end position="99"/>
    </location>
</feature>
<dbReference type="PANTHER" id="PTHR11226">
    <property type="entry name" value="UDP-GLUCOSE GLYCOPROTEIN:GLUCOSYLTRANSFERASE"/>
    <property type="match status" value="1"/>
</dbReference>
<dbReference type="SUPFAM" id="SSF53448">
    <property type="entry name" value="Nucleotide-diphospho-sugar transferases"/>
    <property type="match status" value="1"/>
</dbReference>
<dbReference type="EMBL" id="BLLF01000610">
    <property type="protein sequence ID" value="GFH13422.1"/>
    <property type="molecule type" value="Genomic_DNA"/>
</dbReference>
<evidence type="ECO:0000313" key="4">
    <source>
        <dbReference type="Proteomes" id="UP000485058"/>
    </source>
</evidence>
<dbReference type="Pfam" id="PF18404">
    <property type="entry name" value="Glyco_transf_24"/>
    <property type="match status" value="1"/>
</dbReference>
<dbReference type="GO" id="GO:0036503">
    <property type="term" value="P:ERAD pathway"/>
    <property type="evidence" value="ECO:0007669"/>
    <property type="project" value="TreeGrafter"/>
</dbReference>
<dbReference type="GO" id="GO:0003980">
    <property type="term" value="F:UDP-glucose:glycoprotein glucosyltransferase activity"/>
    <property type="evidence" value="ECO:0007669"/>
    <property type="project" value="InterPro"/>
</dbReference>
<evidence type="ECO:0000259" key="2">
    <source>
        <dbReference type="Pfam" id="PF18404"/>
    </source>
</evidence>
<name>A0A699ZD55_HAELA</name>
<dbReference type="Proteomes" id="UP000485058">
    <property type="component" value="Unassembled WGS sequence"/>
</dbReference>
<evidence type="ECO:0000313" key="3">
    <source>
        <dbReference type="EMBL" id="GFH13422.1"/>
    </source>
</evidence>